<dbReference type="Proteomes" id="UP000461585">
    <property type="component" value="Unassembled WGS sequence"/>
</dbReference>
<keyword evidence="3" id="KW-1185">Reference proteome</keyword>
<evidence type="ECO:0000313" key="2">
    <source>
        <dbReference type="EMBL" id="NDL66231.1"/>
    </source>
</evidence>
<gene>
    <name evidence="2" type="ORF">GXN74_00535</name>
</gene>
<comment type="caution">
    <text evidence="2">The sequence shown here is derived from an EMBL/GenBank/DDBJ whole genome shotgun (WGS) entry which is preliminary data.</text>
</comment>
<dbReference type="EMBL" id="JAAEEH010000001">
    <property type="protein sequence ID" value="NDL66231.1"/>
    <property type="molecule type" value="Genomic_DNA"/>
</dbReference>
<dbReference type="Gene3D" id="3.40.50.1950">
    <property type="entry name" value="Flavin prenyltransferase-like"/>
    <property type="match status" value="1"/>
</dbReference>
<evidence type="ECO:0000313" key="3">
    <source>
        <dbReference type="Proteomes" id="UP000461585"/>
    </source>
</evidence>
<dbReference type="PANTHER" id="PTHR14359:SF6">
    <property type="entry name" value="PHOSPHOPANTOTHENOYLCYSTEINE DECARBOXYLASE"/>
    <property type="match status" value="1"/>
</dbReference>
<proteinExistence type="predicted"/>
<dbReference type="GO" id="GO:0004633">
    <property type="term" value="F:phosphopantothenoylcysteine decarboxylase activity"/>
    <property type="evidence" value="ECO:0007669"/>
    <property type="project" value="TreeGrafter"/>
</dbReference>
<reference evidence="2 3" key="1">
    <citation type="submission" date="2020-01" db="EMBL/GenBank/DDBJ databases">
        <title>Anaeroalcalibacter tamaniensis gen. nov., sp. nov., moderately halophilic strictly anaerobic fermenter bacterium from mud volcano of Taman peninsula.</title>
        <authorList>
            <person name="Frolova A."/>
            <person name="Merkel A.Y."/>
            <person name="Slobodkin A.I."/>
        </authorList>
    </citation>
    <scope>NUCLEOTIDE SEQUENCE [LARGE SCALE GENOMIC DNA]</scope>
    <source>
        <strain evidence="2 3">F-3ap</strain>
    </source>
</reference>
<organism evidence="2 3">
    <name type="scientific">Anaerotalea alkaliphila</name>
    <dbReference type="NCBI Taxonomy" id="2662126"/>
    <lineage>
        <taxon>Bacteria</taxon>
        <taxon>Bacillati</taxon>
        <taxon>Bacillota</taxon>
        <taxon>Clostridia</taxon>
        <taxon>Eubacteriales</taxon>
        <taxon>Anaerotalea</taxon>
    </lineage>
</organism>
<dbReference type="GO" id="GO:0071513">
    <property type="term" value="C:phosphopantothenoylcysteine decarboxylase complex"/>
    <property type="evidence" value="ECO:0007669"/>
    <property type="project" value="TreeGrafter"/>
</dbReference>
<dbReference type="AlphaFoldDB" id="A0A7X5HT85"/>
<dbReference type="GO" id="GO:0010181">
    <property type="term" value="F:FMN binding"/>
    <property type="evidence" value="ECO:0007669"/>
    <property type="project" value="TreeGrafter"/>
</dbReference>
<feature type="domain" description="Flavoprotein" evidence="1">
    <location>
        <begin position="5"/>
        <end position="174"/>
    </location>
</feature>
<dbReference type="PANTHER" id="PTHR14359">
    <property type="entry name" value="HOMO-OLIGOMERIC FLAVIN CONTAINING CYS DECARBOXYLASE FAMILY"/>
    <property type="match status" value="1"/>
</dbReference>
<dbReference type="Pfam" id="PF02441">
    <property type="entry name" value="Flavoprotein"/>
    <property type="match status" value="1"/>
</dbReference>
<dbReference type="InterPro" id="IPR003382">
    <property type="entry name" value="Flavoprotein"/>
</dbReference>
<sequence>MQGLNIVVGVSGGIACYKAVELVGALVKLGHHVDVVMTRNAEEFVTPLTFQTMSRNRVVRGMFDKVDRYDTEHISLAKRAQVFIVVPATANIIGKIAGGIADDMLTTTIMAAKCRKIIAPAMNTAMWENPILQENLEKLRRHGYEVLGTASGRLACGDLGEGKLLPWEEILEIVVGKAVMLDRTDQIQTNH</sequence>
<dbReference type="GO" id="GO:0015937">
    <property type="term" value="P:coenzyme A biosynthetic process"/>
    <property type="evidence" value="ECO:0007669"/>
    <property type="project" value="TreeGrafter"/>
</dbReference>
<dbReference type="SUPFAM" id="SSF52507">
    <property type="entry name" value="Homo-oligomeric flavin-containing Cys decarboxylases, HFCD"/>
    <property type="match status" value="1"/>
</dbReference>
<accession>A0A7X5HT85</accession>
<dbReference type="InterPro" id="IPR036551">
    <property type="entry name" value="Flavin_trans-like"/>
</dbReference>
<name>A0A7X5HT85_9FIRM</name>
<protein>
    <recommendedName>
        <fullName evidence="1">Flavoprotein domain-containing protein</fullName>
    </recommendedName>
</protein>
<evidence type="ECO:0000259" key="1">
    <source>
        <dbReference type="Pfam" id="PF02441"/>
    </source>
</evidence>